<dbReference type="GO" id="GO:0020037">
    <property type="term" value="F:heme binding"/>
    <property type="evidence" value="ECO:0007669"/>
    <property type="project" value="InterPro"/>
</dbReference>
<comment type="caution">
    <text evidence="3">The sequence shown here is derived from an EMBL/GenBank/DDBJ whole genome shotgun (WGS) entry which is preliminary data.</text>
</comment>
<dbReference type="Proteomes" id="UP000292452">
    <property type="component" value="Unassembled WGS sequence"/>
</dbReference>
<evidence type="ECO:0000256" key="1">
    <source>
        <dbReference type="ARBA" id="ARBA00010617"/>
    </source>
</evidence>
<dbReference type="GO" id="GO:0036199">
    <property type="term" value="F:cholest-4-en-3-one 26-monooxygenase activity"/>
    <property type="evidence" value="ECO:0007669"/>
    <property type="project" value="TreeGrafter"/>
</dbReference>
<accession>A0A4V2JIP1</accession>
<evidence type="ECO:0000313" key="4">
    <source>
        <dbReference type="Proteomes" id="UP000292452"/>
    </source>
</evidence>
<dbReference type="GO" id="GO:0006707">
    <property type="term" value="P:cholesterol catabolic process"/>
    <property type="evidence" value="ECO:0007669"/>
    <property type="project" value="TreeGrafter"/>
</dbReference>
<evidence type="ECO:0000313" key="3">
    <source>
        <dbReference type="EMBL" id="TBO59251.1"/>
    </source>
</evidence>
<dbReference type="PRINTS" id="PR00359">
    <property type="entry name" value="BP450"/>
</dbReference>
<evidence type="ECO:0000256" key="2">
    <source>
        <dbReference type="RuleBase" id="RU000461"/>
    </source>
</evidence>
<comment type="similarity">
    <text evidence="1 2">Belongs to the cytochrome P450 family.</text>
</comment>
<dbReference type="InterPro" id="IPR002397">
    <property type="entry name" value="Cyt_P450_B"/>
</dbReference>
<dbReference type="InterPro" id="IPR017972">
    <property type="entry name" value="Cyt_P450_CS"/>
</dbReference>
<dbReference type="GO" id="GO:0005506">
    <property type="term" value="F:iron ion binding"/>
    <property type="evidence" value="ECO:0007669"/>
    <property type="project" value="InterPro"/>
</dbReference>
<dbReference type="GeneID" id="97376718"/>
<keyword evidence="2" id="KW-0503">Monooxygenase</keyword>
<dbReference type="RefSeq" id="WP_052859601.1">
    <property type="nucleotide sequence ID" value="NZ_SIXH01000090.1"/>
</dbReference>
<keyword evidence="2" id="KW-0560">Oxidoreductase</keyword>
<dbReference type="EMBL" id="SIXH01000090">
    <property type="protein sequence ID" value="TBO59251.1"/>
    <property type="molecule type" value="Genomic_DNA"/>
</dbReference>
<name>A0A4V2JIP1_STRKA</name>
<dbReference type="Pfam" id="PF00067">
    <property type="entry name" value="p450"/>
    <property type="match status" value="1"/>
</dbReference>
<dbReference type="PANTHER" id="PTHR46696">
    <property type="entry name" value="P450, PUTATIVE (EUROFUNG)-RELATED"/>
    <property type="match status" value="1"/>
</dbReference>
<dbReference type="Gene3D" id="1.10.630.10">
    <property type="entry name" value="Cytochrome P450"/>
    <property type="match status" value="1"/>
</dbReference>
<proteinExistence type="inferred from homology"/>
<dbReference type="InterPro" id="IPR036396">
    <property type="entry name" value="Cyt_P450_sf"/>
</dbReference>
<dbReference type="CDD" id="cd11033">
    <property type="entry name" value="CYP142-like"/>
    <property type="match status" value="1"/>
</dbReference>
<reference evidence="3 4" key="1">
    <citation type="submission" date="2019-02" db="EMBL/GenBank/DDBJ databases">
        <title>Draft Genome Sequence of Streptomyces sp. AM-2504, identified by 16S rRNA comparative analysis as a Streptomyces Kasugaensis strain.</title>
        <authorList>
            <person name="Napolioni V."/>
            <person name="Giuliodori A.M."/>
            <person name="Spurio R."/>
            <person name="Fabbretti A."/>
        </authorList>
    </citation>
    <scope>NUCLEOTIDE SEQUENCE [LARGE SCALE GENOMIC DNA]</scope>
    <source>
        <strain evidence="3 4">AM-2504</strain>
    </source>
</reference>
<dbReference type="GO" id="GO:0008395">
    <property type="term" value="F:steroid hydroxylase activity"/>
    <property type="evidence" value="ECO:0007669"/>
    <property type="project" value="TreeGrafter"/>
</dbReference>
<organism evidence="3 4">
    <name type="scientific">Streptomyces kasugaensis</name>
    <dbReference type="NCBI Taxonomy" id="1946"/>
    <lineage>
        <taxon>Bacteria</taxon>
        <taxon>Bacillati</taxon>
        <taxon>Actinomycetota</taxon>
        <taxon>Actinomycetes</taxon>
        <taxon>Kitasatosporales</taxon>
        <taxon>Streptomycetaceae</taxon>
        <taxon>Streptomyces</taxon>
    </lineage>
</organism>
<dbReference type="PROSITE" id="PS00086">
    <property type="entry name" value="CYTOCHROME_P450"/>
    <property type="match status" value="1"/>
</dbReference>
<keyword evidence="2" id="KW-0408">Iron</keyword>
<keyword evidence="2" id="KW-0349">Heme</keyword>
<dbReference type="SUPFAM" id="SSF48264">
    <property type="entry name" value="Cytochrome P450"/>
    <property type="match status" value="1"/>
</dbReference>
<dbReference type="PANTHER" id="PTHR46696:SF4">
    <property type="entry name" value="BIOTIN BIOSYNTHESIS CYTOCHROME P450"/>
    <property type="match status" value="1"/>
</dbReference>
<sequence>MLMTGPQSGEHLPLDEIDLFSPTSYRTVPQHHAWHTLREQAPVWRQARPGQPAFWNLTRFDDVVRLVKDTTRFSSTHGNVLDVADSGDSAGGKTMPLTDPPEHAWLRSPAIKTMSTLVVSRRTEDVRARIRTMLAPCYDGGTVDITQIMLHLPMLAVGDILGIPESVWPDIPGWTMAGIAPEDPIYSQGSNERTLRKAHHQLFAMFSEVIAARRRAPKDDLISVLVGLDYGGRKLDDQQVLLNCYSMVMGANTTTPHVAAHLILALAENPDAWRQVLDDPSLVSGCVEEALRWSTPTNHVMRRTTEDVEIRGTRIAAGDIVAAWIGSANRDAEVFADPYAFLPDRKPNKHIAFSLGAHYCIGAPAARAVLNVLVEELAAGFEQFELDGPVEHLASNFINGLTRLPVRAKLRSATS</sequence>
<gene>
    <name evidence="3" type="ORF">EYS09_13070</name>
</gene>
<keyword evidence="2" id="KW-0479">Metal-binding</keyword>
<keyword evidence="4" id="KW-1185">Reference proteome</keyword>
<dbReference type="InterPro" id="IPR001128">
    <property type="entry name" value="Cyt_P450"/>
</dbReference>
<dbReference type="AlphaFoldDB" id="A0A4V2JIP1"/>
<protein>
    <submittedName>
        <fullName evidence="3">Cytochrome P450</fullName>
    </submittedName>
</protein>